<protein>
    <recommendedName>
        <fullName evidence="2">DUF6458 domain-containing protein</fullName>
    </recommendedName>
</protein>
<feature type="domain" description="DUF6458" evidence="2">
    <location>
        <begin position="1"/>
        <end position="64"/>
    </location>
</feature>
<dbReference type="EMBL" id="AP022871">
    <property type="protein sequence ID" value="BCB85832.1"/>
    <property type="molecule type" value="Genomic_DNA"/>
</dbReference>
<keyword evidence="1" id="KW-0472">Membrane</keyword>
<keyword evidence="1" id="KW-0812">Transmembrane</keyword>
<evidence type="ECO:0000259" key="2">
    <source>
        <dbReference type="Pfam" id="PF20059"/>
    </source>
</evidence>
<reference evidence="3 4" key="2">
    <citation type="submission" date="2020-03" db="EMBL/GenBank/DDBJ databases">
        <authorList>
            <person name="Ichikawa N."/>
            <person name="Kimura A."/>
            <person name="Kitahashi Y."/>
            <person name="Uohara A."/>
        </authorList>
    </citation>
    <scope>NUCLEOTIDE SEQUENCE [LARGE SCALE GENOMIC DNA]</scope>
    <source>
        <strain evidence="3 4">NBRC 105367</strain>
    </source>
</reference>
<organism evidence="3 4">
    <name type="scientific">Phytohabitans suffuscus</name>
    <dbReference type="NCBI Taxonomy" id="624315"/>
    <lineage>
        <taxon>Bacteria</taxon>
        <taxon>Bacillati</taxon>
        <taxon>Actinomycetota</taxon>
        <taxon>Actinomycetes</taxon>
        <taxon>Micromonosporales</taxon>
        <taxon>Micromonosporaceae</taxon>
    </lineage>
</organism>
<dbReference type="AlphaFoldDB" id="A0A6F8YI99"/>
<dbReference type="RefSeq" id="WP_173157621.1">
    <property type="nucleotide sequence ID" value="NZ_AP022871.1"/>
</dbReference>
<evidence type="ECO:0000313" key="3">
    <source>
        <dbReference type="EMBL" id="BCB85832.1"/>
    </source>
</evidence>
<reference evidence="3 4" key="1">
    <citation type="submission" date="2020-03" db="EMBL/GenBank/DDBJ databases">
        <title>Whole genome shotgun sequence of Phytohabitans suffuscus NBRC 105367.</title>
        <authorList>
            <person name="Komaki H."/>
            <person name="Tamura T."/>
        </authorList>
    </citation>
    <scope>NUCLEOTIDE SEQUENCE [LARGE SCALE GENOMIC DNA]</scope>
    <source>
        <strain evidence="3 4">NBRC 105367</strain>
    </source>
</reference>
<evidence type="ECO:0000256" key="1">
    <source>
        <dbReference type="SAM" id="Phobius"/>
    </source>
</evidence>
<keyword evidence="4" id="KW-1185">Reference proteome</keyword>
<name>A0A6F8YI99_9ACTN</name>
<evidence type="ECO:0000313" key="4">
    <source>
        <dbReference type="Proteomes" id="UP000503011"/>
    </source>
</evidence>
<keyword evidence="1" id="KW-1133">Transmembrane helix</keyword>
<feature type="transmembrane region" description="Helical" evidence="1">
    <location>
        <begin position="29"/>
        <end position="51"/>
    </location>
</feature>
<dbReference type="Pfam" id="PF20059">
    <property type="entry name" value="DUF6458"/>
    <property type="match status" value="1"/>
</dbReference>
<accession>A0A6F8YI99</accession>
<proteinExistence type="predicted"/>
<dbReference type="Proteomes" id="UP000503011">
    <property type="component" value="Chromosome"/>
</dbReference>
<dbReference type="KEGG" id="psuu:Psuf_031450"/>
<sequence>MGIGGSIFLIALGAILAFAVEFNLGWLDINVVGWVLMIAGFAGLVLTIWFWQNRRRTTVVQQPTVQERVVPVQTDRVEERQEVVRRPSGRLYE</sequence>
<dbReference type="InterPro" id="IPR045597">
    <property type="entry name" value="DUF6458"/>
</dbReference>
<gene>
    <name evidence="3" type="ORF">Psuf_031450</name>
</gene>